<dbReference type="Pfam" id="PF00126">
    <property type="entry name" value="HTH_1"/>
    <property type="match status" value="1"/>
</dbReference>
<keyword evidence="3" id="KW-0238">DNA-binding</keyword>
<gene>
    <name evidence="6" type="ORF">H8792_000255</name>
</gene>
<evidence type="ECO:0000256" key="3">
    <source>
        <dbReference type="ARBA" id="ARBA00023125"/>
    </source>
</evidence>
<dbReference type="InterPro" id="IPR058163">
    <property type="entry name" value="LysR-type_TF_proteobact-type"/>
</dbReference>
<dbReference type="CDD" id="cd08422">
    <property type="entry name" value="PBP2_CrgA_like"/>
    <property type="match status" value="1"/>
</dbReference>
<dbReference type="InterPro" id="IPR005119">
    <property type="entry name" value="LysR_subst-bd"/>
</dbReference>
<dbReference type="EMBL" id="JACBGI020000001">
    <property type="protein sequence ID" value="MBF6056768.1"/>
    <property type="molecule type" value="Genomic_DNA"/>
</dbReference>
<dbReference type="InterPro" id="IPR000847">
    <property type="entry name" value="LysR_HTH_N"/>
</dbReference>
<dbReference type="InterPro" id="IPR036390">
    <property type="entry name" value="WH_DNA-bd_sf"/>
</dbReference>
<dbReference type="PANTHER" id="PTHR30537">
    <property type="entry name" value="HTH-TYPE TRANSCRIPTIONAL REGULATOR"/>
    <property type="match status" value="1"/>
</dbReference>
<reference evidence="6 7" key="1">
    <citation type="submission" date="2020-11" db="EMBL/GenBank/DDBJ databases">
        <title>Sulfur oxidizing isolate from Hospital Hole Sinkhole.</title>
        <authorList>
            <person name="Scott K.M."/>
        </authorList>
    </citation>
    <scope>NUCLEOTIDE SEQUENCE [LARGE SCALE GENOMIC DNA]</scope>
    <source>
        <strain evidence="6 7">HH1</strain>
    </source>
</reference>
<dbReference type="Gene3D" id="1.10.10.10">
    <property type="entry name" value="Winged helix-like DNA-binding domain superfamily/Winged helix DNA-binding domain"/>
    <property type="match status" value="1"/>
</dbReference>
<dbReference type="InterPro" id="IPR036388">
    <property type="entry name" value="WH-like_DNA-bd_sf"/>
</dbReference>
<keyword evidence="2" id="KW-0805">Transcription regulation</keyword>
<proteinExistence type="inferred from homology"/>
<feature type="domain" description="HTH lysR-type" evidence="5">
    <location>
        <begin position="1"/>
        <end position="59"/>
    </location>
</feature>
<protein>
    <submittedName>
        <fullName evidence="6">LysR family transcriptional regulator</fullName>
    </submittedName>
</protein>
<dbReference type="RefSeq" id="WP_194947137.1">
    <property type="nucleotide sequence ID" value="NZ_JACBGI020000001.1"/>
</dbReference>
<evidence type="ECO:0000256" key="4">
    <source>
        <dbReference type="ARBA" id="ARBA00023163"/>
    </source>
</evidence>
<comment type="caution">
    <text evidence="6">The sequence shown here is derived from an EMBL/GenBank/DDBJ whole genome shotgun (WGS) entry which is preliminary data.</text>
</comment>
<name>A0ABS0BUN0_9GAMM</name>
<evidence type="ECO:0000256" key="2">
    <source>
        <dbReference type="ARBA" id="ARBA00023015"/>
    </source>
</evidence>
<evidence type="ECO:0000313" key="6">
    <source>
        <dbReference type="EMBL" id="MBF6056768.1"/>
    </source>
</evidence>
<dbReference type="PANTHER" id="PTHR30537:SF5">
    <property type="entry name" value="HTH-TYPE TRANSCRIPTIONAL ACTIVATOR TTDR-RELATED"/>
    <property type="match status" value="1"/>
</dbReference>
<organism evidence="6 7">
    <name type="scientific">Thiomicrorhabdus heinhorstiae</name>
    <dbReference type="NCBI Taxonomy" id="2748010"/>
    <lineage>
        <taxon>Bacteria</taxon>
        <taxon>Pseudomonadati</taxon>
        <taxon>Pseudomonadota</taxon>
        <taxon>Gammaproteobacteria</taxon>
        <taxon>Thiotrichales</taxon>
        <taxon>Piscirickettsiaceae</taxon>
        <taxon>Thiomicrorhabdus</taxon>
    </lineage>
</organism>
<keyword evidence="7" id="KW-1185">Reference proteome</keyword>
<evidence type="ECO:0000256" key="1">
    <source>
        <dbReference type="ARBA" id="ARBA00009437"/>
    </source>
</evidence>
<dbReference type="Pfam" id="PF03466">
    <property type="entry name" value="LysR_substrate"/>
    <property type="match status" value="1"/>
</dbReference>
<dbReference type="SUPFAM" id="SSF53850">
    <property type="entry name" value="Periplasmic binding protein-like II"/>
    <property type="match status" value="1"/>
</dbReference>
<dbReference type="Proteomes" id="UP001193680">
    <property type="component" value="Unassembled WGS sequence"/>
</dbReference>
<sequence length="294" mass="33387">MSQLEEIRVFIRIVEAGSLSKASEQLNLAKSAVSRRLADLEKRLQTKLLQRTTRKSSLTPEGQRFYEKALLVEEALNDLHSVFFAGESPLCGRLRVSLPLSFGMSFLSPLIKDFVEQNPQLQVDVDFSDRKVDLIEEGFDLAFRIAELEENRLQARKMVSIEHRLCAGVAYIEKYGMPQTLKELGDAPFLIYENQTCLQMLSTDGKEHKLNVGGRIRSNNGDFIKQMVLAGEGLALLPDFLVGKALQEGDLVELFTDYKQQSLNGYIVYPQNRYLSVGARRFIDYLKQNLNCKK</sequence>
<dbReference type="Gene3D" id="3.40.190.290">
    <property type="match status" value="1"/>
</dbReference>
<evidence type="ECO:0000259" key="5">
    <source>
        <dbReference type="PROSITE" id="PS50931"/>
    </source>
</evidence>
<accession>A0ABS0BUN0</accession>
<keyword evidence="4" id="KW-0804">Transcription</keyword>
<evidence type="ECO:0000313" key="7">
    <source>
        <dbReference type="Proteomes" id="UP001193680"/>
    </source>
</evidence>
<dbReference type="PROSITE" id="PS50931">
    <property type="entry name" value="HTH_LYSR"/>
    <property type="match status" value="1"/>
</dbReference>
<comment type="similarity">
    <text evidence="1">Belongs to the LysR transcriptional regulatory family.</text>
</comment>
<dbReference type="SUPFAM" id="SSF46785">
    <property type="entry name" value="Winged helix' DNA-binding domain"/>
    <property type="match status" value="1"/>
</dbReference>